<dbReference type="EMBL" id="CP000510">
    <property type="protein sequence ID" value="ABM04277.1"/>
    <property type="molecule type" value="Genomic_DNA"/>
</dbReference>
<dbReference type="Proteomes" id="UP000000639">
    <property type="component" value="Chromosome"/>
</dbReference>
<dbReference type="AlphaFoldDB" id="A1SXR2"/>
<dbReference type="RefSeq" id="WP_011770837.1">
    <property type="nucleotide sequence ID" value="NC_008709.1"/>
</dbReference>
<name>A1SXR2_PSYIN</name>
<keyword evidence="2" id="KW-1185">Reference proteome</keyword>
<evidence type="ECO:0000313" key="2">
    <source>
        <dbReference type="Proteomes" id="UP000000639"/>
    </source>
</evidence>
<accession>A1SXR2</accession>
<reference evidence="1 2" key="1">
    <citation type="submission" date="2007-01" db="EMBL/GenBank/DDBJ databases">
        <title>Complete sequence of Psychromonas ingrahamii 37.</title>
        <authorList>
            <consortium name="US DOE Joint Genome Institute"/>
            <person name="Copeland A."/>
            <person name="Lucas S."/>
            <person name="Lapidus A."/>
            <person name="Barry K."/>
            <person name="Detter J.C."/>
            <person name="Glavina del Rio T."/>
            <person name="Hammon N."/>
            <person name="Israni S."/>
            <person name="Dalin E."/>
            <person name="Tice H."/>
            <person name="Pitluck S."/>
            <person name="Thompson L.S."/>
            <person name="Brettin T."/>
            <person name="Bruce D."/>
            <person name="Han C."/>
            <person name="Tapia R."/>
            <person name="Schmutz J."/>
            <person name="Larimer F."/>
            <person name="Land M."/>
            <person name="Hauser L."/>
            <person name="Kyrpides N."/>
            <person name="Ivanova N."/>
            <person name="Staley J."/>
            <person name="Richardson P."/>
        </authorList>
    </citation>
    <scope>NUCLEOTIDE SEQUENCE [LARGE SCALE GENOMIC DNA]</scope>
    <source>
        <strain evidence="1 2">37</strain>
    </source>
</reference>
<dbReference type="HOGENOM" id="CLU_2702147_0_0_6"/>
<dbReference type="KEGG" id="pin:Ping_2556"/>
<evidence type="ECO:0000313" key="1">
    <source>
        <dbReference type="EMBL" id="ABM04277.1"/>
    </source>
</evidence>
<gene>
    <name evidence="1" type="ordered locus">Ping_2556</name>
</gene>
<proteinExistence type="predicted"/>
<sequence>MSFSQIKLNTDMTKHFLDNSNVIEFLCETANKFVEERFGDDAYLDDENGSDYSEAAQEYFDDTYDKIEGYLNDILGVYRIEDDE</sequence>
<organism evidence="1 2">
    <name type="scientific">Psychromonas ingrahamii (strain DSM 17664 / CCUG 51855 / 37)</name>
    <dbReference type="NCBI Taxonomy" id="357804"/>
    <lineage>
        <taxon>Bacteria</taxon>
        <taxon>Pseudomonadati</taxon>
        <taxon>Pseudomonadota</taxon>
        <taxon>Gammaproteobacteria</taxon>
        <taxon>Alteromonadales</taxon>
        <taxon>Psychromonadaceae</taxon>
        <taxon>Psychromonas</taxon>
    </lineage>
</organism>
<protein>
    <submittedName>
        <fullName evidence="1">Uncharacterized protein</fullName>
    </submittedName>
</protein>